<dbReference type="Gene3D" id="3.30.930.10">
    <property type="entry name" value="Bira Bifunctional Protein, Domain 2"/>
    <property type="match status" value="1"/>
</dbReference>
<dbReference type="PANTHER" id="PTHR42918">
    <property type="entry name" value="LYSYL-TRNA SYNTHETASE"/>
    <property type="match status" value="1"/>
</dbReference>
<evidence type="ECO:0000256" key="1">
    <source>
        <dbReference type="ARBA" id="ARBA00004496"/>
    </source>
</evidence>
<organism evidence="15">
    <name type="scientific">Arcella intermedia</name>
    <dbReference type="NCBI Taxonomy" id="1963864"/>
    <lineage>
        <taxon>Eukaryota</taxon>
        <taxon>Amoebozoa</taxon>
        <taxon>Tubulinea</taxon>
        <taxon>Elardia</taxon>
        <taxon>Arcellinida</taxon>
        <taxon>Sphaerothecina</taxon>
        <taxon>Arcellidae</taxon>
        <taxon>Arcella</taxon>
    </lineage>
</organism>
<evidence type="ECO:0000256" key="3">
    <source>
        <dbReference type="ARBA" id="ARBA00013166"/>
    </source>
</evidence>
<evidence type="ECO:0000256" key="13">
    <source>
        <dbReference type="SAM" id="MobiDB-lite"/>
    </source>
</evidence>
<dbReference type="PANTHER" id="PTHR42918:SF9">
    <property type="entry name" value="LYSINE--TRNA LIGASE"/>
    <property type="match status" value="1"/>
</dbReference>
<dbReference type="HAMAP" id="MF_00252">
    <property type="entry name" value="Lys_tRNA_synth_class2"/>
    <property type="match status" value="1"/>
</dbReference>
<dbReference type="InterPro" id="IPR006195">
    <property type="entry name" value="aa-tRNA-synth_II"/>
</dbReference>
<sequence>MELRSREVLSMLSDNSRNPYPHKFHVSLEIPDFRAKYDYLKPDQQLTEAVSVAGRVTFKRASSAKLLFYTIVGKQAKLQVLCNFMFYEDKEDFAKINELLRRGDVIGITGFPSRSKTGELSIVPTKVTLLAPCLHNLPFPGFLKDIETRYRARYLDLMTNEGIYDIFVTRSKIIQYIRRFFDERGFLEVETPTMNMLAGGATAKPFVTYHNDLGVNLFMRVAPELYLKQLVIGGLDKVYEIGKNYRNEGIDLTHNPEFTAIESYWAYADYEDVMKFTEELLSSLVYSIKGTYKVKYHPQGAENPDKCYEIDFTPPYRRVPMIETLEQKLDVTFPRPLDSEECNKFLKQLLVKLKLECTPPLTNARLIDKLVGEYIEPDLISPAFIVDQPQLMSPLAKYHRSKPELTERFELFVATKELCNAYTELNNPFRQRELFSAQTKDRDAGDEEAQPVDEGFCEALEHGLPPTGGWGMGIDRLTMFLTDSNNIKEVILFPAMRPLDRERKAQEQQLSLAHPQEKKQH</sequence>
<dbReference type="FunFam" id="2.40.50.140:FF:000050">
    <property type="entry name" value="Lysine--tRNA ligase"/>
    <property type="match status" value="1"/>
</dbReference>
<comment type="subcellular location">
    <subcellularLocation>
        <location evidence="1">Cytoplasm</location>
    </subcellularLocation>
</comment>
<name>A0A6B2L0S3_9EUKA</name>
<keyword evidence="9" id="KW-0030">Aminoacyl-tRNA synthetase</keyword>
<evidence type="ECO:0000256" key="12">
    <source>
        <dbReference type="RuleBase" id="RU003748"/>
    </source>
</evidence>
<feature type="domain" description="Aminoacyl-transfer RNA synthetases class-II family profile" evidence="14">
    <location>
        <begin position="167"/>
        <end position="498"/>
    </location>
</feature>
<dbReference type="GO" id="GO:0005524">
    <property type="term" value="F:ATP binding"/>
    <property type="evidence" value="ECO:0007669"/>
    <property type="project" value="UniProtKB-KW"/>
</dbReference>
<comment type="similarity">
    <text evidence="2">Belongs to the class-II aminoacyl-tRNA synthetase family.</text>
</comment>
<evidence type="ECO:0000259" key="14">
    <source>
        <dbReference type="PROSITE" id="PS50862"/>
    </source>
</evidence>
<dbReference type="EMBL" id="GIBP01001613">
    <property type="protein sequence ID" value="NDV30582.1"/>
    <property type="molecule type" value="Transcribed_RNA"/>
</dbReference>
<evidence type="ECO:0000256" key="8">
    <source>
        <dbReference type="ARBA" id="ARBA00022917"/>
    </source>
</evidence>
<keyword evidence="4" id="KW-0963">Cytoplasm</keyword>
<dbReference type="NCBIfam" id="NF001756">
    <property type="entry name" value="PRK00484.1"/>
    <property type="match status" value="1"/>
</dbReference>
<feature type="region of interest" description="Disordered" evidence="13">
    <location>
        <begin position="502"/>
        <end position="521"/>
    </location>
</feature>
<keyword evidence="5" id="KW-0436">Ligase</keyword>
<evidence type="ECO:0000256" key="7">
    <source>
        <dbReference type="ARBA" id="ARBA00022840"/>
    </source>
</evidence>
<dbReference type="PROSITE" id="PS50862">
    <property type="entry name" value="AA_TRNA_LIGASE_II"/>
    <property type="match status" value="1"/>
</dbReference>
<dbReference type="GO" id="GO:0005829">
    <property type="term" value="C:cytosol"/>
    <property type="evidence" value="ECO:0007669"/>
    <property type="project" value="TreeGrafter"/>
</dbReference>
<evidence type="ECO:0000313" key="15">
    <source>
        <dbReference type="EMBL" id="NDV30582.1"/>
    </source>
</evidence>
<evidence type="ECO:0000256" key="5">
    <source>
        <dbReference type="ARBA" id="ARBA00022598"/>
    </source>
</evidence>
<keyword evidence="7" id="KW-0067">ATP-binding</keyword>
<dbReference type="GO" id="GO:0000049">
    <property type="term" value="F:tRNA binding"/>
    <property type="evidence" value="ECO:0007669"/>
    <property type="project" value="TreeGrafter"/>
</dbReference>
<dbReference type="InterPro" id="IPR004364">
    <property type="entry name" value="Aa-tRNA-synt_II"/>
</dbReference>
<protein>
    <recommendedName>
        <fullName evidence="3 12">Lysine--tRNA ligase</fullName>
        <ecNumber evidence="3 12">6.1.1.6</ecNumber>
    </recommendedName>
    <alternativeName>
        <fullName evidence="10 12">Lysyl-tRNA synthetase</fullName>
    </alternativeName>
</protein>
<dbReference type="PRINTS" id="PR00982">
    <property type="entry name" value="TRNASYNTHLYS"/>
</dbReference>
<dbReference type="GO" id="GO:0006430">
    <property type="term" value="P:lysyl-tRNA aminoacylation"/>
    <property type="evidence" value="ECO:0007669"/>
    <property type="project" value="InterPro"/>
</dbReference>
<dbReference type="Pfam" id="PF01336">
    <property type="entry name" value="tRNA_anti-codon"/>
    <property type="match status" value="1"/>
</dbReference>
<reference evidence="15" key="1">
    <citation type="journal article" date="2020" name="J. Eukaryot. Microbiol.">
        <title>De novo Sequencing, Assembly and Annotation of the Transcriptome for the Free-Living Testate Amoeba Arcella intermedia.</title>
        <authorList>
            <person name="Ribeiro G.M."/>
            <person name="Porfirio-Sousa A.L."/>
            <person name="Maurer-Alcala X.X."/>
            <person name="Katz L.A."/>
            <person name="Lahr D.J.G."/>
        </authorList>
    </citation>
    <scope>NUCLEOTIDE SEQUENCE</scope>
</reference>
<dbReference type="SUPFAM" id="SSF50249">
    <property type="entry name" value="Nucleic acid-binding proteins"/>
    <property type="match status" value="1"/>
</dbReference>
<dbReference type="GO" id="GO:0004824">
    <property type="term" value="F:lysine-tRNA ligase activity"/>
    <property type="evidence" value="ECO:0007669"/>
    <property type="project" value="UniProtKB-EC"/>
</dbReference>
<dbReference type="InterPro" id="IPR018149">
    <property type="entry name" value="Lys-tRNA-synth_II_C"/>
</dbReference>
<proteinExistence type="inferred from homology"/>
<dbReference type="EC" id="6.1.1.6" evidence="3 12"/>
<dbReference type="InterPro" id="IPR012340">
    <property type="entry name" value="NA-bd_OB-fold"/>
</dbReference>
<dbReference type="InterPro" id="IPR045864">
    <property type="entry name" value="aa-tRNA-synth_II/BPL/LPL"/>
</dbReference>
<dbReference type="InterPro" id="IPR034762">
    <property type="entry name" value="Lys-tRNA-ligase_II_bac/euk"/>
</dbReference>
<dbReference type="InterPro" id="IPR044136">
    <property type="entry name" value="Lys-tRNA-ligase_II_N"/>
</dbReference>
<evidence type="ECO:0000256" key="10">
    <source>
        <dbReference type="ARBA" id="ARBA00030563"/>
    </source>
</evidence>
<comment type="catalytic activity">
    <reaction evidence="11 12">
        <text>tRNA(Lys) + L-lysine + ATP = L-lysyl-tRNA(Lys) + AMP + diphosphate</text>
        <dbReference type="Rhea" id="RHEA:20792"/>
        <dbReference type="Rhea" id="RHEA-COMP:9696"/>
        <dbReference type="Rhea" id="RHEA-COMP:9697"/>
        <dbReference type="ChEBI" id="CHEBI:30616"/>
        <dbReference type="ChEBI" id="CHEBI:32551"/>
        <dbReference type="ChEBI" id="CHEBI:33019"/>
        <dbReference type="ChEBI" id="CHEBI:78442"/>
        <dbReference type="ChEBI" id="CHEBI:78529"/>
        <dbReference type="ChEBI" id="CHEBI:456215"/>
        <dbReference type="EC" id="6.1.1.6"/>
    </reaction>
</comment>
<dbReference type="SUPFAM" id="SSF55681">
    <property type="entry name" value="Class II aaRS and biotin synthetases"/>
    <property type="match status" value="1"/>
</dbReference>
<keyword evidence="6" id="KW-0547">Nucleotide-binding</keyword>
<keyword evidence="8" id="KW-0648">Protein biosynthesis</keyword>
<dbReference type="FunFam" id="3.30.930.10:FF:000238">
    <property type="entry name" value="Lysine--tRNA ligase"/>
    <property type="match status" value="1"/>
</dbReference>
<dbReference type="NCBIfam" id="TIGR00499">
    <property type="entry name" value="lysS_bact"/>
    <property type="match status" value="1"/>
</dbReference>
<dbReference type="CDD" id="cd04322">
    <property type="entry name" value="LysRS_N"/>
    <property type="match status" value="1"/>
</dbReference>
<dbReference type="PIRSF" id="PIRSF039101">
    <property type="entry name" value="LysRS2"/>
    <property type="match status" value="1"/>
</dbReference>
<dbReference type="CDD" id="cd00775">
    <property type="entry name" value="LysRS_core"/>
    <property type="match status" value="1"/>
</dbReference>
<dbReference type="InterPro" id="IPR004365">
    <property type="entry name" value="NA-bd_OB_tRNA"/>
</dbReference>
<accession>A0A6B2L0S3</accession>
<dbReference type="Pfam" id="PF00152">
    <property type="entry name" value="tRNA-synt_2"/>
    <property type="match status" value="1"/>
</dbReference>
<evidence type="ECO:0000256" key="4">
    <source>
        <dbReference type="ARBA" id="ARBA00022490"/>
    </source>
</evidence>
<dbReference type="Gene3D" id="2.40.50.140">
    <property type="entry name" value="Nucleic acid-binding proteins"/>
    <property type="match status" value="1"/>
</dbReference>
<dbReference type="AlphaFoldDB" id="A0A6B2L0S3"/>
<dbReference type="InterPro" id="IPR002313">
    <property type="entry name" value="Lys-tRNA-ligase_II"/>
</dbReference>
<evidence type="ECO:0000256" key="9">
    <source>
        <dbReference type="ARBA" id="ARBA00023146"/>
    </source>
</evidence>
<evidence type="ECO:0000256" key="6">
    <source>
        <dbReference type="ARBA" id="ARBA00022741"/>
    </source>
</evidence>
<evidence type="ECO:0000256" key="2">
    <source>
        <dbReference type="ARBA" id="ARBA00008226"/>
    </source>
</evidence>
<evidence type="ECO:0000256" key="11">
    <source>
        <dbReference type="ARBA" id="ARBA00048573"/>
    </source>
</evidence>